<evidence type="ECO:0000259" key="5">
    <source>
        <dbReference type="PROSITE" id="PS50977"/>
    </source>
</evidence>
<dbReference type="STRING" id="471853.Bcav_1148"/>
<keyword evidence="3" id="KW-0804">Transcription</keyword>
<evidence type="ECO:0000256" key="1">
    <source>
        <dbReference type="ARBA" id="ARBA00023015"/>
    </source>
</evidence>
<accession>C5C104</accession>
<sequence>MRPVEGTGRRERKKQQTRDAVVAAATDLFATRGFRQTTVADIAAAADIAPRTFFLHFASKEDVLFAHVEDFVAEAANAIRAAPQGADPVDAVVGAVELLVAHFPEIAALAVDRSRVLGAVAGVPVSLLRRLVRAHAALVAAAEDRFGDAVDAVELGALVGAVLGAASSAARARPGADAGAAQAAMRTAVRRAAQGFRD</sequence>
<dbReference type="HOGENOM" id="CLU_069356_2_2_11"/>
<dbReference type="Proteomes" id="UP000007962">
    <property type="component" value="Chromosome"/>
</dbReference>
<dbReference type="GO" id="GO:0003700">
    <property type="term" value="F:DNA-binding transcription factor activity"/>
    <property type="evidence" value="ECO:0007669"/>
    <property type="project" value="TreeGrafter"/>
</dbReference>
<name>C5C104_BEUC1</name>
<dbReference type="KEGG" id="bcv:Bcav_1148"/>
<dbReference type="PROSITE" id="PS50977">
    <property type="entry name" value="HTH_TETR_2"/>
    <property type="match status" value="1"/>
</dbReference>
<reference evidence="6 7" key="1">
    <citation type="journal article" date="2009" name="Stand. Genomic Sci.">
        <title>Complete genome sequence of Beutenbergia cavernae type strain (HKI 0122).</title>
        <authorList>
            <person name="Land M."/>
            <person name="Pukall R."/>
            <person name="Abt B."/>
            <person name="Goker M."/>
            <person name="Rohde M."/>
            <person name="Glavina Del Rio T."/>
            <person name="Tice H."/>
            <person name="Copeland A."/>
            <person name="Cheng J.F."/>
            <person name="Lucas S."/>
            <person name="Chen F."/>
            <person name="Nolan M."/>
            <person name="Bruce D."/>
            <person name="Goodwin L."/>
            <person name="Pitluck S."/>
            <person name="Ivanova N."/>
            <person name="Mavromatis K."/>
            <person name="Ovchinnikova G."/>
            <person name="Pati A."/>
            <person name="Chen A."/>
            <person name="Palaniappan K."/>
            <person name="Hauser L."/>
            <person name="Chang Y.J."/>
            <person name="Jefferies C.C."/>
            <person name="Saunders E."/>
            <person name="Brettin T."/>
            <person name="Detter J.C."/>
            <person name="Han C."/>
            <person name="Chain P."/>
            <person name="Bristow J."/>
            <person name="Eisen J.A."/>
            <person name="Markowitz V."/>
            <person name="Hugenholtz P."/>
            <person name="Kyrpides N.C."/>
            <person name="Klenk H.P."/>
            <person name="Lapidus A."/>
        </authorList>
    </citation>
    <scope>NUCLEOTIDE SEQUENCE [LARGE SCALE GENOMIC DNA]</scope>
    <source>
        <strain evidence="7">ATCC BAA-8 / DSM 12333 / NBRC 16432</strain>
    </source>
</reference>
<feature type="DNA-binding region" description="H-T-H motif" evidence="4">
    <location>
        <begin position="38"/>
        <end position="57"/>
    </location>
</feature>
<dbReference type="eggNOG" id="COG1309">
    <property type="taxonomic scope" value="Bacteria"/>
</dbReference>
<dbReference type="SUPFAM" id="SSF46689">
    <property type="entry name" value="Homeodomain-like"/>
    <property type="match status" value="1"/>
</dbReference>
<dbReference type="InterPro" id="IPR009057">
    <property type="entry name" value="Homeodomain-like_sf"/>
</dbReference>
<gene>
    <name evidence="6" type="ordered locus">Bcav_1148</name>
</gene>
<evidence type="ECO:0000256" key="4">
    <source>
        <dbReference type="PROSITE-ProRule" id="PRU00335"/>
    </source>
</evidence>
<proteinExistence type="predicted"/>
<dbReference type="Gene3D" id="1.10.357.10">
    <property type="entry name" value="Tetracycline Repressor, domain 2"/>
    <property type="match status" value="1"/>
</dbReference>
<dbReference type="EMBL" id="CP001618">
    <property type="protein sequence ID" value="ACQ79408.1"/>
    <property type="molecule type" value="Genomic_DNA"/>
</dbReference>
<dbReference type="AlphaFoldDB" id="C5C104"/>
<dbReference type="PROSITE" id="PS01081">
    <property type="entry name" value="HTH_TETR_1"/>
    <property type="match status" value="1"/>
</dbReference>
<feature type="domain" description="HTH tetR-type" evidence="5">
    <location>
        <begin position="15"/>
        <end position="75"/>
    </location>
</feature>
<evidence type="ECO:0000256" key="2">
    <source>
        <dbReference type="ARBA" id="ARBA00023125"/>
    </source>
</evidence>
<protein>
    <submittedName>
        <fullName evidence="6">Transcriptional regulator, TetR family</fullName>
    </submittedName>
</protein>
<dbReference type="InterPro" id="IPR050109">
    <property type="entry name" value="HTH-type_TetR-like_transc_reg"/>
</dbReference>
<dbReference type="PANTHER" id="PTHR30055:SF238">
    <property type="entry name" value="MYCOFACTOCIN BIOSYNTHESIS TRANSCRIPTIONAL REGULATOR MFTR-RELATED"/>
    <property type="match status" value="1"/>
</dbReference>
<keyword evidence="7" id="KW-1185">Reference proteome</keyword>
<dbReference type="GO" id="GO:0000976">
    <property type="term" value="F:transcription cis-regulatory region binding"/>
    <property type="evidence" value="ECO:0007669"/>
    <property type="project" value="TreeGrafter"/>
</dbReference>
<dbReference type="Pfam" id="PF00440">
    <property type="entry name" value="TetR_N"/>
    <property type="match status" value="1"/>
</dbReference>
<keyword evidence="2 4" id="KW-0238">DNA-binding</keyword>
<keyword evidence="1" id="KW-0805">Transcription regulation</keyword>
<evidence type="ECO:0000256" key="3">
    <source>
        <dbReference type="ARBA" id="ARBA00023163"/>
    </source>
</evidence>
<evidence type="ECO:0000313" key="7">
    <source>
        <dbReference type="Proteomes" id="UP000007962"/>
    </source>
</evidence>
<dbReference type="InterPro" id="IPR023772">
    <property type="entry name" value="DNA-bd_HTH_TetR-type_CS"/>
</dbReference>
<evidence type="ECO:0000313" key="6">
    <source>
        <dbReference type="EMBL" id="ACQ79408.1"/>
    </source>
</evidence>
<organism evidence="6 7">
    <name type="scientific">Beutenbergia cavernae (strain ATCC BAA-8 / DSM 12333 / CCUG 43141 / JCM 11478 / NBRC 16432 / NCIMB 13614 / HKI 0122)</name>
    <dbReference type="NCBI Taxonomy" id="471853"/>
    <lineage>
        <taxon>Bacteria</taxon>
        <taxon>Bacillati</taxon>
        <taxon>Actinomycetota</taxon>
        <taxon>Actinomycetes</taxon>
        <taxon>Micrococcales</taxon>
        <taxon>Beutenbergiaceae</taxon>
        <taxon>Beutenbergia</taxon>
    </lineage>
</organism>
<dbReference type="PRINTS" id="PR00455">
    <property type="entry name" value="HTHTETR"/>
</dbReference>
<dbReference type="PANTHER" id="PTHR30055">
    <property type="entry name" value="HTH-TYPE TRANSCRIPTIONAL REGULATOR RUTR"/>
    <property type="match status" value="1"/>
</dbReference>
<dbReference type="InterPro" id="IPR001647">
    <property type="entry name" value="HTH_TetR"/>
</dbReference>